<dbReference type="PANTHER" id="PTHR48047">
    <property type="entry name" value="GLYCOSYLTRANSFERASE"/>
    <property type="match status" value="1"/>
</dbReference>
<evidence type="ECO:0000313" key="5">
    <source>
        <dbReference type="Proteomes" id="UP001280121"/>
    </source>
</evidence>
<dbReference type="SUPFAM" id="SSF53756">
    <property type="entry name" value="UDP-Glycosyltransferase/glycogen phosphorylase"/>
    <property type="match status" value="1"/>
</dbReference>
<dbReference type="Proteomes" id="UP001280121">
    <property type="component" value="Unassembled WGS sequence"/>
</dbReference>
<organism evidence="4 5">
    <name type="scientific">Dipteronia dyeriana</name>
    <dbReference type="NCBI Taxonomy" id="168575"/>
    <lineage>
        <taxon>Eukaryota</taxon>
        <taxon>Viridiplantae</taxon>
        <taxon>Streptophyta</taxon>
        <taxon>Embryophyta</taxon>
        <taxon>Tracheophyta</taxon>
        <taxon>Spermatophyta</taxon>
        <taxon>Magnoliopsida</taxon>
        <taxon>eudicotyledons</taxon>
        <taxon>Gunneridae</taxon>
        <taxon>Pentapetalae</taxon>
        <taxon>rosids</taxon>
        <taxon>malvids</taxon>
        <taxon>Sapindales</taxon>
        <taxon>Sapindaceae</taxon>
        <taxon>Hippocastanoideae</taxon>
        <taxon>Acereae</taxon>
        <taxon>Dipteronia</taxon>
    </lineage>
</organism>
<keyword evidence="2" id="KW-0808">Transferase</keyword>
<comment type="caution">
    <text evidence="4">The sequence shown here is derived from an EMBL/GenBank/DDBJ whole genome shotgun (WGS) entry which is preliminary data.</text>
</comment>
<dbReference type="PANTHER" id="PTHR48047:SF218">
    <property type="entry name" value="GLYCOSYLTRANSFERASE"/>
    <property type="match status" value="1"/>
</dbReference>
<name>A0AAD9U2Q0_9ROSI</name>
<gene>
    <name evidence="4" type="ORF">Ddye_021707</name>
</gene>
<comment type="similarity">
    <text evidence="1">Belongs to the UDP-glycosyltransferase family.</text>
</comment>
<evidence type="ECO:0000256" key="2">
    <source>
        <dbReference type="ARBA" id="ARBA00022676"/>
    </source>
</evidence>
<evidence type="ECO:0000256" key="1">
    <source>
        <dbReference type="ARBA" id="ARBA00009995"/>
    </source>
</evidence>
<dbReference type="EMBL" id="JANJYI010000006">
    <property type="protein sequence ID" value="KAK2646512.1"/>
    <property type="molecule type" value="Genomic_DNA"/>
</dbReference>
<accession>A0AAD9U2Q0</accession>
<keyword evidence="5" id="KW-1185">Reference proteome</keyword>
<dbReference type="Gene3D" id="3.40.50.2000">
    <property type="entry name" value="Glycogen Phosphorylase B"/>
    <property type="match status" value="1"/>
</dbReference>
<dbReference type="AlphaFoldDB" id="A0AAD9U2Q0"/>
<keyword evidence="2" id="KW-0328">Glycosyltransferase</keyword>
<dbReference type="GO" id="GO:0035251">
    <property type="term" value="F:UDP-glucosyltransferase activity"/>
    <property type="evidence" value="ECO:0007669"/>
    <property type="project" value="TreeGrafter"/>
</dbReference>
<evidence type="ECO:0000313" key="4">
    <source>
        <dbReference type="EMBL" id="KAK2646512.1"/>
    </source>
</evidence>
<reference evidence="4" key="1">
    <citation type="journal article" date="2023" name="Plant J.">
        <title>Genome sequences and population genomics provide insights into the demographic history, inbreeding, and mutation load of two 'living fossil' tree species of Dipteronia.</title>
        <authorList>
            <person name="Feng Y."/>
            <person name="Comes H.P."/>
            <person name="Chen J."/>
            <person name="Zhu S."/>
            <person name="Lu R."/>
            <person name="Zhang X."/>
            <person name="Li P."/>
            <person name="Qiu J."/>
            <person name="Olsen K.M."/>
            <person name="Qiu Y."/>
        </authorList>
    </citation>
    <scope>NUCLEOTIDE SEQUENCE</scope>
    <source>
        <strain evidence="4">KIB01</strain>
    </source>
</reference>
<evidence type="ECO:0008006" key="6">
    <source>
        <dbReference type="Google" id="ProtNLM"/>
    </source>
</evidence>
<proteinExistence type="inferred from homology"/>
<feature type="region of interest" description="Disordered" evidence="3">
    <location>
        <begin position="189"/>
        <end position="212"/>
    </location>
</feature>
<protein>
    <recommendedName>
        <fullName evidence="6">Glycosyltransferase</fullName>
    </recommendedName>
</protein>
<evidence type="ECO:0000256" key="3">
    <source>
        <dbReference type="SAM" id="MobiDB-lite"/>
    </source>
</evidence>
<sequence length="380" mass="43281">MSQGHIRPLLDISKALSNLGVKISIITTPSNAPSIIPHIGKHPQIHLVEITFPSINGLPEGCWTVDACHEFDIPRLVFHGMGALSMAISKSVRRKKLRHLVISESEAIHFGLALYGAGQRGSDVPDILLWKVPKNCPNIAKREIQEYMIKKQDKEGRNLALAPDDYDSGFVDEYDDDVLGTLSLGSFSQKKKPMASGNASSTGATVGPYKRPKQKGPLDVLPRYLNQSEKFVWWMVRESLPWVKYTRLWMEQKKQLQDRLSRMKKDINRALRRRYEMHDTIDPIYLTNINDNNEWLIGKFDNENEGDDELVFKEEDGLTWIVVAIAIGVGVPSYRTRQSLRRDSLSRTPRSSLRFIDQKDNDEEKCEVKDEGDIIREVEA</sequence>